<feature type="region of interest" description="Disordered" evidence="1">
    <location>
        <begin position="349"/>
        <end position="372"/>
    </location>
</feature>
<dbReference type="Proteomes" id="UP001208570">
    <property type="component" value="Unassembled WGS sequence"/>
</dbReference>
<name>A0AAD9MRQ1_9ANNE</name>
<sequence>MKPDKHKQKRSQQYKKKHGLSADKETKSKSKTPFTQNEHQHDKKLDVSSQKAIKSTCGAEANSSQSNEDDNGADVQRSRVLPSNWEQYEELPEGTDVITSHGADFSTLLQSSSSAVSQFRFADELALDEDVGDKHSQGYLTIEPNEIVAALACIPLHKKLNVEEKYFEKEHIRLFVEEAENNRKLYGQKLEQQKSKQTSAKTESPAVEEHPDHTVNDPDLDGVTNDHGLKTNNICSSKGDAIKQPDIAHNILQDLDDILCGEKTGLFPDDGLDESKTLDCDPLLQDQKINHPSVDSDELVDDTDNMIDKGVTKSVQMTANIEDELDKLLSLEDGGEDGVIAFNVDKANSQEVKSTEEDSKGLEDWLDSVLED</sequence>
<evidence type="ECO:0000313" key="2">
    <source>
        <dbReference type="EMBL" id="KAK2141386.1"/>
    </source>
</evidence>
<comment type="caution">
    <text evidence="2">The sequence shown here is derived from an EMBL/GenBank/DDBJ whole genome shotgun (WGS) entry which is preliminary data.</text>
</comment>
<keyword evidence="3" id="KW-1185">Reference proteome</keyword>
<feature type="region of interest" description="Disordered" evidence="1">
    <location>
        <begin position="187"/>
        <end position="219"/>
    </location>
</feature>
<dbReference type="PANTHER" id="PTHR16524">
    <property type="entry name" value="CELL DEATH REGULATOR AVEN"/>
    <property type="match status" value="1"/>
</dbReference>
<dbReference type="GO" id="GO:0010972">
    <property type="term" value="P:negative regulation of G2/M transition of mitotic cell cycle"/>
    <property type="evidence" value="ECO:0007669"/>
    <property type="project" value="TreeGrafter"/>
</dbReference>
<dbReference type="EMBL" id="JAODUP010001110">
    <property type="protein sequence ID" value="KAK2141386.1"/>
    <property type="molecule type" value="Genomic_DNA"/>
</dbReference>
<feature type="region of interest" description="Disordered" evidence="1">
    <location>
        <begin position="1"/>
        <end position="79"/>
    </location>
</feature>
<feature type="compositionally biased region" description="Basic and acidic residues" evidence="1">
    <location>
        <begin position="353"/>
        <end position="363"/>
    </location>
</feature>
<protein>
    <submittedName>
        <fullName evidence="2">Uncharacterized protein</fullName>
    </submittedName>
</protein>
<evidence type="ECO:0000256" key="1">
    <source>
        <dbReference type="SAM" id="MobiDB-lite"/>
    </source>
</evidence>
<feature type="compositionally biased region" description="Basic and acidic residues" evidence="1">
    <location>
        <begin position="207"/>
        <end position="216"/>
    </location>
</feature>
<evidence type="ECO:0000313" key="3">
    <source>
        <dbReference type="Proteomes" id="UP001208570"/>
    </source>
</evidence>
<organism evidence="2 3">
    <name type="scientific">Paralvinella palmiformis</name>
    <dbReference type="NCBI Taxonomy" id="53620"/>
    <lineage>
        <taxon>Eukaryota</taxon>
        <taxon>Metazoa</taxon>
        <taxon>Spiralia</taxon>
        <taxon>Lophotrochozoa</taxon>
        <taxon>Annelida</taxon>
        <taxon>Polychaeta</taxon>
        <taxon>Sedentaria</taxon>
        <taxon>Canalipalpata</taxon>
        <taxon>Terebellida</taxon>
        <taxon>Terebelliformia</taxon>
        <taxon>Alvinellidae</taxon>
        <taxon>Paralvinella</taxon>
    </lineage>
</organism>
<feature type="compositionally biased region" description="Basic residues" evidence="1">
    <location>
        <begin position="1"/>
        <end position="19"/>
    </location>
</feature>
<dbReference type="PANTHER" id="PTHR16524:SF2">
    <property type="entry name" value="CELL DEATH REGULATOR AVEN"/>
    <property type="match status" value="1"/>
</dbReference>
<reference evidence="2" key="1">
    <citation type="journal article" date="2023" name="Mol. Biol. Evol.">
        <title>Third-Generation Sequencing Reveals the Adaptive Role of the Epigenome in Three Deep-Sea Polychaetes.</title>
        <authorList>
            <person name="Perez M."/>
            <person name="Aroh O."/>
            <person name="Sun Y."/>
            <person name="Lan Y."/>
            <person name="Juniper S.K."/>
            <person name="Young C.R."/>
            <person name="Angers B."/>
            <person name="Qian P.Y."/>
        </authorList>
    </citation>
    <scope>NUCLEOTIDE SEQUENCE</scope>
    <source>
        <strain evidence="2">P08H-3</strain>
    </source>
</reference>
<accession>A0AAD9MRQ1</accession>
<dbReference type="InterPro" id="IPR026187">
    <property type="entry name" value="Aven"/>
</dbReference>
<proteinExistence type="predicted"/>
<dbReference type="AlphaFoldDB" id="A0AAD9MRQ1"/>
<gene>
    <name evidence="2" type="ORF">LSH36_1110g00014</name>
</gene>